<evidence type="ECO:0000313" key="1">
    <source>
        <dbReference type="EMBL" id="KAF1085339.1"/>
    </source>
</evidence>
<dbReference type="Proteomes" id="UP000798488">
    <property type="component" value="Unassembled WGS sequence"/>
</dbReference>
<name>A0A9D2WQ69_9FIRM</name>
<accession>A0A9D2WQ69</accession>
<sequence>MELFKMVIATSAYNKQLGYLNTLEFMHYSIYY</sequence>
<evidence type="ECO:0000313" key="2">
    <source>
        <dbReference type="Proteomes" id="UP000798488"/>
    </source>
</evidence>
<reference evidence="1" key="1">
    <citation type="submission" date="2016-02" db="EMBL/GenBank/DDBJ databases">
        <title>Draft Genome Sequence of Sporotomaculum syntrophicum Strain FB, a Syntrophic Benzoate Degrader.</title>
        <authorList>
            <person name="Nobu M.K."/>
            <person name="Narihiro T."/>
            <person name="Qiu Y.-L."/>
            <person name="Ohashi A."/>
            <person name="Liu W.-T."/>
            <person name="Yuji S."/>
        </authorList>
    </citation>
    <scope>NUCLEOTIDE SEQUENCE</scope>
    <source>
        <strain evidence="1">FB</strain>
    </source>
</reference>
<protein>
    <submittedName>
        <fullName evidence="1">Uncharacterized protein</fullName>
    </submittedName>
</protein>
<gene>
    <name evidence="1" type="ORF">SPSYN_01475</name>
</gene>
<dbReference type="EMBL" id="LSRS01000003">
    <property type="protein sequence ID" value="KAF1085339.1"/>
    <property type="molecule type" value="Genomic_DNA"/>
</dbReference>
<organism evidence="1 2">
    <name type="scientific">Sporotomaculum syntrophicum</name>
    <dbReference type="NCBI Taxonomy" id="182264"/>
    <lineage>
        <taxon>Bacteria</taxon>
        <taxon>Bacillati</taxon>
        <taxon>Bacillota</taxon>
        <taxon>Clostridia</taxon>
        <taxon>Eubacteriales</taxon>
        <taxon>Desulfallaceae</taxon>
        <taxon>Sporotomaculum</taxon>
    </lineage>
</organism>
<dbReference type="AlphaFoldDB" id="A0A9D2WQ69"/>
<proteinExistence type="predicted"/>
<comment type="caution">
    <text evidence="1">The sequence shown here is derived from an EMBL/GenBank/DDBJ whole genome shotgun (WGS) entry which is preliminary data.</text>
</comment>
<keyword evidence="2" id="KW-1185">Reference proteome</keyword>